<sequence>MARWWSVDGGFWGWLGYGDHEGVGLRGRWGAVEKDLEMEVRLLGSMEDEEGEANENADGGSGDEEGGVEVDGGSGEGCDFFGC</sequence>
<protein>
    <submittedName>
        <fullName evidence="2">Uncharacterized protein</fullName>
    </submittedName>
</protein>
<evidence type="ECO:0000256" key="1">
    <source>
        <dbReference type="SAM" id="MobiDB-lite"/>
    </source>
</evidence>
<dbReference type="EMBL" id="CAEKKB010000007">
    <property type="protein sequence ID" value="CAB4316736.1"/>
    <property type="molecule type" value="Genomic_DNA"/>
</dbReference>
<gene>
    <name evidence="2" type="ORF">ORAREDHAP_LOCUS42926</name>
</gene>
<proteinExistence type="predicted"/>
<organism evidence="2 3">
    <name type="scientific">Prunus armeniaca</name>
    <name type="common">Apricot</name>
    <name type="synonym">Armeniaca vulgaris</name>
    <dbReference type="NCBI Taxonomy" id="36596"/>
    <lineage>
        <taxon>Eukaryota</taxon>
        <taxon>Viridiplantae</taxon>
        <taxon>Streptophyta</taxon>
        <taxon>Embryophyta</taxon>
        <taxon>Tracheophyta</taxon>
        <taxon>Spermatophyta</taxon>
        <taxon>Magnoliopsida</taxon>
        <taxon>eudicotyledons</taxon>
        <taxon>Gunneridae</taxon>
        <taxon>Pentapetalae</taxon>
        <taxon>rosids</taxon>
        <taxon>fabids</taxon>
        <taxon>Rosales</taxon>
        <taxon>Rosaceae</taxon>
        <taxon>Amygdaloideae</taxon>
        <taxon>Amygdaleae</taxon>
        <taxon>Prunus</taxon>
    </lineage>
</organism>
<evidence type="ECO:0000313" key="3">
    <source>
        <dbReference type="Proteomes" id="UP000507245"/>
    </source>
</evidence>
<accession>A0A6J5XS11</accession>
<evidence type="ECO:0000313" key="2">
    <source>
        <dbReference type="EMBL" id="CAB4316736.1"/>
    </source>
</evidence>
<keyword evidence="3" id="KW-1185">Reference proteome</keyword>
<feature type="compositionally biased region" description="Acidic residues" evidence="1">
    <location>
        <begin position="46"/>
        <end position="68"/>
    </location>
</feature>
<name>A0A6J5XS11_PRUAR</name>
<feature type="region of interest" description="Disordered" evidence="1">
    <location>
        <begin position="45"/>
        <end position="83"/>
    </location>
</feature>
<dbReference type="AlphaFoldDB" id="A0A6J5XS11"/>
<reference evidence="3" key="1">
    <citation type="journal article" date="2020" name="Genome Biol.">
        <title>Gamete binning: chromosome-level and haplotype-resolved genome assembly enabled by high-throughput single-cell sequencing of gamete genomes.</title>
        <authorList>
            <person name="Campoy J.A."/>
            <person name="Sun H."/>
            <person name="Goel M."/>
            <person name="Jiao W.-B."/>
            <person name="Folz-Donahue K."/>
            <person name="Wang N."/>
            <person name="Rubio M."/>
            <person name="Liu C."/>
            <person name="Kukat C."/>
            <person name="Ruiz D."/>
            <person name="Huettel B."/>
            <person name="Schneeberger K."/>
        </authorList>
    </citation>
    <scope>NUCLEOTIDE SEQUENCE [LARGE SCALE GENOMIC DNA]</scope>
    <source>
        <strain evidence="3">cv. Rojo Pasion</strain>
    </source>
</reference>
<dbReference type="Proteomes" id="UP000507245">
    <property type="component" value="Unassembled WGS sequence"/>
</dbReference>